<protein>
    <submittedName>
        <fullName evidence="2">XRE family transcriptional regulator</fullName>
    </submittedName>
</protein>
<dbReference type="KEGG" id="wco:G7084_00390"/>
<sequence length="536" mass="61598">MIKINNEYFNYECIYFGTVQHGLMKSNTLLMQIGLFQFDELIKSMYVNVHVNDNDVLPMIGNELQLESIKGSELMGYTGTLKSEHVYELGYEVFKKIDDLEQLKNIGKYQILGDTEKMLEKIEHTPITGKTFKTIRETLKLTQSEIGNNLGVSRQLVASLEKDNKEIKPEYLDTLISKYPALRSNIDVQFDWITFNFPELTGDEVISKILNVKKGLFLARNTSQNFYTREFVYGGEKNIYIQDFEPEDDEVIDGGIQKDGASLFMTGIGVRQFENILAEQGLTWLQFFKKMYQYRGHCTRLDVAINDNAEVLNMDDLVKAVQEKRFWSKAKSYAIHGNAQQGWTVNFGKSPFVIRIYDKFKEQAGKGKTTDINTRVELELHSDKATQLIDEWLGSDNLVGFTFDILKSSLLFVDEKVDETQLKGQNDKERYYDKLKPMPAWDLLTALGGKAKFKTESKPVTVERTKNWVENYVAPSLKMLQQTGNWDFVLEIIMNAELSPEQEALVKTVNTFQKSETLESPKTLKIDQGDLENDKI</sequence>
<dbReference type="GO" id="GO:0003677">
    <property type="term" value="F:DNA binding"/>
    <property type="evidence" value="ECO:0007669"/>
    <property type="project" value="InterPro"/>
</dbReference>
<dbReference type="AlphaFoldDB" id="A0A6G8AY40"/>
<dbReference type="CDD" id="cd00093">
    <property type="entry name" value="HTH_XRE"/>
    <property type="match status" value="1"/>
</dbReference>
<dbReference type="SUPFAM" id="SSF47413">
    <property type="entry name" value="lambda repressor-like DNA-binding domains"/>
    <property type="match status" value="1"/>
</dbReference>
<dbReference type="Proteomes" id="UP000500741">
    <property type="component" value="Chromosome"/>
</dbReference>
<accession>A0A6G8AY40</accession>
<feature type="domain" description="HTH cro/C1-type" evidence="1">
    <location>
        <begin position="132"/>
        <end position="189"/>
    </location>
</feature>
<dbReference type="PROSITE" id="PS50943">
    <property type="entry name" value="HTH_CROC1"/>
    <property type="match status" value="1"/>
</dbReference>
<reference evidence="2 3" key="1">
    <citation type="submission" date="2020-03" db="EMBL/GenBank/DDBJ databases">
        <title>Weissella sp. nov., isolated from Cybister lewisianus.</title>
        <authorList>
            <person name="Hyun D.-W."/>
            <person name="Bae J.-W."/>
        </authorList>
    </citation>
    <scope>NUCLEOTIDE SEQUENCE [LARGE SCALE GENOMIC DNA]</scope>
    <source>
        <strain evidence="2 3">HDW19</strain>
    </source>
</reference>
<dbReference type="EMBL" id="CP049888">
    <property type="protein sequence ID" value="QIL49916.1"/>
    <property type="molecule type" value="Genomic_DNA"/>
</dbReference>
<name>A0A6G8AY40_9LACO</name>
<dbReference type="InterPro" id="IPR003491">
    <property type="entry name" value="REP-like_C"/>
</dbReference>
<dbReference type="InterPro" id="IPR010982">
    <property type="entry name" value="Lambda_DNA-bd_dom_sf"/>
</dbReference>
<keyword evidence="3" id="KW-1185">Reference proteome</keyword>
<dbReference type="Pfam" id="PF18106">
    <property type="entry name" value="Rol_Rep_N"/>
    <property type="match status" value="1"/>
</dbReference>
<dbReference type="InterPro" id="IPR001387">
    <property type="entry name" value="Cro/C1-type_HTH"/>
</dbReference>
<evidence type="ECO:0000313" key="3">
    <source>
        <dbReference type="Proteomes" id="UP000500741"/>
    </source>
</evidence>
<dbReference type="Pfam" id="PF02486">
    <property type="entry name" value="Rep_trans"/>
    <property type="match status" value="1"/>
</dbReference>
<dbReference type="Gene3D" id="1.10.260.40">
    <property type="entry name" value="lambda repressor-like DNA-binding domains"/>
    <property type="match status" value="1"/>
</dbReference>
<dbReference type="RefSeq" id="WP_166009011.1">
    <property type="nucleotide sequence ID" value="NZ_CP049888.1"/>
</dbReference>
<evidence type="ECO:0000259" key="1">
    <source>
        <dbReference type="PROSITE" id="PS50943"/>
    </source>
</evidence>
<dbReference type="InterPro" id="IPR040819">
    <property type="entry name" value="Rol_Rep_N"/>
</dbReference>
<organism evidence="2 3">
    <name type="scientific">Weissella coleopterorum</name>
    <dbReference type="NCBI Taxonomy" id="2714949"/>
    <lineage>
        <taxon>Bacteria</taxon>
        <taxon>Bacillati</taxon>
        <taxon>Bacillota</taxon>
        <taxon>Bacilli</taxon>
        <taxon>Lactobacillales</taxon>
        <taxon>Lactobacillaceae</taxon>
        <taxon>Weissella</taxon>
    </lineage>
</organism>
<gene>
    <name evidence="2" type="ORF">G7084_00390</name>
</gene>
<proteinExistence type="predicted"/>
<evidence type="ECO:0000313" key="2">
    <source>
        <dbReference type="EMBL" id="QIL49916.1"/>
    </source>
</evidence>